<protein>
    <submittedName>
        <fullName evidence="3">BSD domain-containing protein</fullName>
    </submittedName>
</protein>
<feature type="compositionally biased region" description="Acidic residues" evidence="1">
    <location>
        <begin position="302"/>
        <end position="318"/>
    </location>
</feature>
<feature type="compositionally biased region" description="Polar residues" evidence="1">
    <location>
        <begin position="1"/>
        <end position="11"/>
    </location>
</feature>
<dbReference type="EMBL" id="JBFOLK010000010">
    <property type="protein sequence ID" value="KAL2479607.1"/>
    <property type="molecule type" value="Genomic_DNA"/>
</dbReference>
<proteinExistence type="predicted"/>
<accession>A0ABD1QTT7</accession>
<feature type="compositionally biased region" description="Acidic residues" evidence="1">
    <location>
        <begin position="371"/>
        <end position="385"/>
    </location>
</feature>
<evidence type="ECO:0000256" key="1">
    <source>
        <dbReference type="SAM" id="MobiDB-lite"/>
    </source>
</evidence>
<feature type="domain" description="BSD" evidence="2">
    <location>
        <begin position="158"/>
        <end position="202"/>
    </location>
</feature>
<feature type="region of interest" description="Disordered" evidence="1">
    <location>
        <begin position="1"/>
        <end position="66"/>
    </location>
</feature>
<organism evidence="3 4">
    <name type="scientific">Abeliophyllum distichum</name>
    <dbReference type="NCBI Taxonomy" id="126358"/>
    <lineage>
        <taxon>Eukaryota</taxon>
        <taxon>Viridiplantae</taxon>
        <taxon>Streptophyta</taxon>
        <taxon>Embryophyta</taxon>
        <taxon>Tracheophyta</taxon>
        <taxon>Spermatophyta</taxon>
        <taxon>Magnoliopsida</taxon>
        <taxon>eudicotyledons</taxon>
        <taxon>Gunneridae</taxon>
        <taxon>Pentapetalae</taxon>
        <taxon>asterids</taxon>
        <taxon>lamiids</taxon>
        <taxon>Lamiales</taxon>
        <taxon>Oleaceae</taxon>
        <taxon>Forsythieae</taxon>
        <taxon>Abeliophyllum</taxon>
    </lineage>
</organism>
<evidence type="ECO:0000259" key="2">
    <source>
        <dbReference type="PROSITE" id="PS50858"/>
    </source>
</evidence>
<keyword evidence="4" id="KW-1185">Reference proteome</keyword>
<reference evidence="4" key="1">
    <citation type="submission" date="2024-07" db="EMBL/GenBank/DDBJ databases">
        <title>Two chromosome-level genome assemblies of Korean endemic species Abeliophyllum distichum and Forsythia ovata (Oleaceae).</title>
        <authorList>
            <person name="Jang H."/>
        </authorList>
    </citation>
    <scope>NUCLEOTIDE SEQUENCE [LARGE SCALE GENOMIC DNA]</scope>
</reference>
<dbReference type="SUPFAM" id="SSF140383">
    <property type="entry name" value="BSD domain-like"/>
    <property type="match status" value="1"/>
</dbReference>
<dbReference type="InterPro" id="IPR005607">
    <property type="entry name" value="BSD_dom"/>
</dbReference>
<feature type="compositionally biased region" description="Basic and acidic residues" evidence="1">
    <location>
        <begin position="354"/>
        <end position="370"/>
    </location>
</feature>
<gene>
    <name evidence="3" type="ORF">Adt_32573</name>
</gene>
<feature type="compositionally biased region" description="Low complexity" evidence="1">
    <location>
        <begin position="53"/>
        <end position="65"/>
    </location>
</feature>
<name>A0ABD1QTT7_9LAMI</name>
<feature type="region of interest" description="Disordered" evidence="1">
    <location>
        <begin position="227"/>
        <end position="391"/>
    </location>
</feature>
<dbReference type="SMART" id="SM00751">
    <property type="entry name" value="BSD"/>
    <property type="match status" value="1"/>
</dbReference>
<dbReference type="PROSITE" id="PS50858">
    <property type="entry name" value="BSD"/>
    <property type="match status" value="1"/>
</dbReference>
<dbReference type="PANTHER" id="PTHR31923">
    <property type="entry name" value="BSD DOMAIN-CONTAINING PROTEIN"/>
    <property type="match status" value="1"/>
</dbReference>
<dbReference type="Proteomes" id="UP001604336">
    <property type="component" value="Unassembled WGS sequence"/>
</dbReference>
<dbReference type="AlphaFoldDB" id="A0ABD1QTT7"/>
<dbReference type="InterPro" id="IPR035925">
    <property type="entry name" value="BSD_dom_sf"/>
</dbReference>
<feature type="compositionally biased region" description="Basic and acidic residues" evidence="1">
    <location>
        <begin position="232"/>
        <end position="264"/>
    </location>
</feature>
<evidence type="ECO:0000313" key="4">
    <source>
        <dbReference type="Proteomes" id="UP001604336"/>
    </source>
</evidence>
<comment type="caution">
    <text evidence="3">The sequence shown here is derived from an EMBL/GenBank/DDBJ whole genome shotgun (WGS) entry which is preliminary data.</text>
</comment>
<dbReference type="PANTHER" id="PTHR31923:SF9">
    <property type="entry name" value="BSD DOMAIN-CONTAINING PROTEIN"/>
    <property type="match status" value="1"/>
</dbReference>
<feature type="compositionally biased region" description="Basic and acidic residues" evidence="1">
    <location>
        <begin position="272"/>
        <end position="287"/>
    </location>
</feature>
<feature type="compositionally biased region" description="Low complexity" evidence="1">
    <location>
        <begin position="12"/>
        <end position="28"/>
    </location>
</feature>
<sequence length="391" mass="43196">MKMSSWLPSIFNSDDNPSPVSSSPRSPSAGVKEDLSTLYRGVAAFLSPPPPNSSSTETTSSSGPSADMIAGIKNDLAEIQGTFKSGLSLFSSKFTSNLLQFPREMNDTDDDREDLDEEEDGIVGITEEIVDFVSKISSRPELWTDFPISLPDDVDMSDYQREHASEIERLVPSLVYLRQKISSQISHGKFWMIYFILLFPRLNEDDLKLLSTAEVVEMREALFQKLQNKSNAPRERFESSETVDSSKEDGGKEVEETTVEHNASDKTVNATRETKVVNDVDSDHGSEVADPNASQDAPKESENEDDISFSDLDDDDNDLSDKLSGFKLSQSKKASSSSEAKEWVELNENSGGQDDQHKAGISSIRDKGSESEESNDWLTVDDTDIDNSTAV</sequence>
<evidence type="ECO:0000313" key="3">
    <source>
        <dbReference type="EMBL" id="KAL2479607.1"/>
    </source>
</evidence>